<dbReference type="CDD" id="cd00037">
    <property type="entry name" value="CLECT"/>
    <property type="match status" value="1"/>
</dbReference>
<comment type="caution">
    <text evidence="2">The sequence shown here is derived from an EMBL/GenBank/DDBJ whole genome shotgun (WGS) entry which is preliminary data.</text>
</comment>
<name>A0A9J6BH15_POLVA</name>
<keyword evidence="1" id="KW-0732">Signal</keyword>
<evidence type="ECO:0000256" key="1">
    <source>
        <dbReference type="SAM" id="SignalP"/>
    </source>
</evidence>
<gene>
    <name evidence="2" type="ORF">PVAND_016791</name>
</gene>
<dbReference type="SUPFAM" id="SSF56436">
    <property type="entry name" value="C-type lectin-like"/>
    <property type="match status" value="1"/>
</dbReference>
<evidence type="ECO:0000313" key="2">
    <source>
        <dbReference type="EMBL" id="KAG5668871.1"/>
    </source>
</evidence>
<evidence type="ECO:0000313" key="3">
    <source>
        <dbReference type="Proteomes" id="UP001107558"/>
    </source>
</evidence>
<dbReference type="Proteomes" id="UP001107558">
    <property type="component" value="Chromosome 4"/>
</dbReference>
<dbReference type="EMBL" id="JADBJN010000004">
    <property type="protein sequence ID" value="KAG5668871.1"/>
    <property type="molecule type" value="Genomic_DNA"/>
</dbReference>
<feature type="chain" id="PRO_5039897792" description="C-type lectin domain-containing protein" evidence="1">
    <location>
        <begin position="19"/>
        <end position="270"/>
    </location>
</feature>
<protein>
    <recommendedName>
        <fullName evidence="4">C-type lectin domain-containing protein</fullName>
    </recommendedName>
</protein>
<reference evidence="2" key="1">
    <citation type="submission" date="2021-03" db="EMBL/GenBank/DDBJ databases">
        <title>Chromosome level genome of the anhydrobiotic midge Polypedilum vanderplanki.</title>
        <authorList>
            <person name="Yoshida Y."/>
            <person name="Kikawada T."/>
            <person name="Gusev O."/>
        </authorList>
    </citation>
    <scope>NUCLEOTIDE SEQUENCE</scope>
    <source>
        <strain evidence="2">NIAS01</strain>
        <tissue evidence="2">Whole body or cell culture</tissue>
    </source>
</reference>
<dbReference type="InterPro" id="IPR016186">
    <property type="entry name" value="C-type_lectin-like/link_sf"/>
</dbReference>
<dbReference type="Gene3D" id="3.10.100.10">
    <property type="entry name" value="Mannose-Binding Protein A, subunit A"/>
    <property type="match status" value="1"/>
</dbReference>
<dbReference type="InterPro" id="IPR016187">
    <property type="entry name" value="CTDL_fold"/>
</dbReference>
<organism evidence="2 3">
    <name type="scientific">Polypedilum vanderplanki</name>
    <name type="common">Sleeping chironomid midge</name>
    <dbReference type="NCBI Taxonomy" id="319348"/>
    <lineage>
        <taxon>Eukaryota</taxon>
        <taxon>Metazoa</taxon>
        <taxon>Ecdysozoa</taxon>
        <taxon>Arthropoda</taxon>
        <taxon>Hexapoda</taxon>
        <taxon>Insecta</taxon>
        <taxon>Pterygota</taxon>
        <taxon>Neoptera</taxon>
        <taxon>Endopterygota</taxon>
        <taxon>Diptera</taxon>
        <taxon>Nematocera</taxon>
        <taxon>Chironomoidea</taxon>
        <taxon>Chironomidae</taxon>
        <taxon>Chironominae</taxon>
        <taxon>Polypedilum</taxon>
        <taxon>Polypedilum</taxon>
    </lineage>
</organism>
<accession>A0A9J6BH15</accession>
<proteinExistence type="predicted"/>
<dbReference type="AlphaFoldDB" id="A0A9J6BH15"/>
<feature type="signal peptide" evidence="1">
    <location>
        <begin position="1"/>
        <end position="18"/>
    </location>
</feature>
<keyword evidence="3" id="KW-1185">Reference proteome</keyword>
<evidence type="ECO:0008006" key="4">
    <source>
        <dbReference type="Google" id="ProtNLM"/>
    </source>
</evidence>
<sequence>MKLNLIFIFINFFILSNSQLSLPQKPLEVAYSRDLYHIFGKYLTTIIGTFKTGNYSTAEAFCRSNGFELFTISDSFTYFAFIMEFSVVIKNFMPPIIWINGKQFITSAWYAYNPKLALILHEMCPKISYSNGLNCLSFVTKSYGTQANNCSVEMPFICEIKRKLNPWEVVIINTNSSSNTSDSTTIVINSTTLKPQAANFNYNLTTIATVSKNNFTFSTTVANSTTKTLFSNKSTRISSTFATTSTNKSKFSTIFNLTTTKLQSTTNKSF</sequence>